<evidence type="ECO:0000256" key="5">
    <source>
        <dbReference type="ARBA" id="ARBA00022692"/>
    </source>
</evidence>
<keyword evidence="11" id="KW-1185">Reference proteome</keyword>
<keyword evidence="3" id="KW-0328">Glycosyltransferase</keyword>
<evidence type="ECO:0000256" key="4">
    <source>
        <dbReference type="ARBA" id="ARBA00022679"/>
    </source>
</evidence>
<evidence type="ECO:0000256" key="1">
    <source>
        <dbReference type="ARBA" id="ARBA00004651"/>
    </source>
</evidence>
<sequence>MEKAVTTGITKEQRLSPRTMLAAVIAISVLVTLQVVYAVTADLRTDEAYYWTFSKENVLSYLDHPPMIAWVVRFGTAIFGDTNFGARFGGLLAMWIALALLADIVWRLTRDRRFVLLAVLMPLAAPEYGLFASRILPDVALIPFSLAMVWSLVRLTESNDSRWWLAAGLFGGLALLSKYTAIFFAPAILAFVLVPPWRTRWLRSLYPWIAVVIALLVFSPVLIWNWQHDWASFKFQFIRAGADHGISARTVSDFLGLQFALVGPILFPVALAGATMLAWRGYRRRDPAFILISTCALVPFAYFLWKSLSLRIGDTWPMLVWPFAFAAAAINLAEIEKERRSNWILRTAEPWAKAAIALGIVLNVAIFYYYAVSSFAFAATKDPVAKEAGYGEIARRAKATADQVGATWIATLDYRIYAELRWHLKDSIPVVQVNERSRFIGFKDFSSEAMKSGIGLYVDSMPNDGNVIETKTPAVLRPVGQAVRTWRGVVIEPFAFKTITGWVPDLSPPPDSPFYRWRLLN</sequence>
<comment type="subcellular location">
    <subcellularLocation>
        <location evidence="1">Cell membrane</location>
        <topology evidence="1">Multi-pass membrane protein</topology>
    </subcellularLocation>
</comment>
<feature type="transmembrane region" description="Helical" evidence="8">
    <location>
        <begin position="354"/>
        <end position="371"/>
    </location>
</feature>
<dbReference type="OrthoDB" id="9811222at2"/>
<feature type="transmembrane region" description="Helical" evidence="8">
    <location>
        <begin position="257"/>
        <end position="279"/>
    </location>
</feature>
<feature type="transmembrane region" description="Helical" evidence="8">
    <location>
        <begin position="205"/>
        <end position="226"/>
    </location>
</feature>
<reference evidence="10" key="1">
    <citation type="submission" date="2019-04" db="EMBL/GenBank/DDBJ databases">
        <title>Whole genome sequencing of cave bacteria.</title>
        <authorList>
            <person name="Gan H.M."/>
            <person name="Barton H."/>
            <person name="Savka M.A."/>
        </authorList>
    </citation>
    <scope>NUCLEOTIDE SEQUENCE [LARGE SCALE GENOMIC DNA]</scope>
    <source>
        <strain evidence="10">LC387</strain>
    </source>
</reference>
<comment type="caution">
    <text evidence="10">The sequence shown here is derived from an EMBL/GenBank/DDBJ whole genome shotgun (WGS) entry which is preliminary data.</text>
</comment>
<feature type="transmembrane region" description="Helical" evidence="8">
    <location>
        <begin position="21"/>
        <end position="40"/>
    </location>
</feature>
<dbReference type="Proteomes" id="UP000034832">
    <property type="component" value="Unassembled WGS sequence"/>
</dbReference>
<dbReference type="PANTHER" id="PTHR33908:SF11">
    <property type="entry name" value="MEMBRANE PROTEIN"/>
    <property type="match status" value="1"/>
</dbReference>
<dbReference type="GO" id="GO:0016763">
    <property type="term" value="F:pentosyltransferase activity"/>
    <property type="evidence" value="ECO:0007669"/>
    <property type="project" value="TreeGrafter"/>
</dbReference>
<evidence type="ECO:0000256" key="6">
    <source>
        <dbReference type="ARBA" id="ARBA00022989"/>
    </source>
</evidence>
<keyword evidence="2" id="KW-1003">Cell membrane</keyword>
<dbReference type="EMBL" id="LBIA02000001">
    <property type="protein sequence ID" value="TKT73976.1"/>
    <property type="molecule type" value="Genomic_DNA"/>
</dbReference>
<dbReference type="AlphaFoldDB" id="A0A4U6BTQ6"/>
<dbReference type="RefSeq" id="WP_046829573.1">
    <property type="nucleotide sequence ID" value="NZ_LBIA02000001.1"/>
</dbReference>
<protein>
    <submittedName>
        <fullName evidence="10">Glycosyltransferase family 39 protein</fullName>
    </submittedName>
</protein>
<keyword evidence="5 8" id="KW-0812">Transmembrane</keyword>
<evidence type="ECO:0000256" key="2">
    <source>
        <dbReference type="ARBA" id="ARBA00022475"/>
    </source>
</evidence>
<name>A0A4U6BTQ6_9BRAD</name>
<feature type="transmembrane region" description="Helical" evidence="8">
    <location>
        <begin position="163"/>
        <end position="193"/>
    </location>
</feature>
<dbReference type="InterPro" id="IPR038731">
    <property type="entry name" value="RgtA/B/C-like"/>
</dbReference>
<feature type="transmembrane region" description="Helical" evidence="8">
    <location>
        <begin position="286"/>
        <end position="304"/>
    </location>
</feature>
<evidence type="ECO:0000259" key="9">
    <source>
        <dbReference type="Pfam" id="PF13231"/>
    </source>
</evidence>
<feature type="transmembrane region" description="Helical" evidence="8">
    <location>
        <begin position="84"/>
        <end position="102"/>
    </location>
</feature>
<evidence type="ECO:0000256" key="3">
    <source>
        <dbReference type="ARBA" id="ARBA00022676"/>
    </source>
</evidence>
<proteinExistence type="predicted"/>
<dbReference type="InterPro" id="IPR050297">
    <property type="entry name" value="LipidA_mod_glycosyltrf_83"/>
</dbReference>
<accession>A0A4U6BTQ6</accession>
<gene>
    <name evidence="10" type="ORF">YH63_011665</name>
</gene>
<evidence type="ECO:0000256" key="8">
    <source>
        <dbReference type="SAM" id="Phobius"/>
    </source>
</evidence>
<feature type="transmembrane region" description="Helical" evidence="8">
    <location>
        <begin position="114"/>
        <end position="136"/>
    </location>
</feature>
<organism evidence="10 11">
    <name type="scientific">Afipia massiliensis</name>
    <dbReference type="NCBI Taxonomy" id="211460"/>
    <lineage>
        <taxon>Bacteria</taxon>
        <taxon>Pseudomonadati</taxon>
        <taxon>Pseudomonadota</taxon>
        <taxon>Alphaproteobacteria</taxon>
        <taxon>Hyphomicrobiales</taxon>
        <taxon>Nitrobacteraceae</taxon>
        <taxon>Afipia</taxon>
    </lineage>
</organism>
<feature type="domain" description="Glycosyltransferase RgtA/B/C/D-like" evidence="9">
    <location>
        <begin position="63"/>
        <end position="224"/>
    </location>
</feature>
<keyword evidence="6 8" id="KW-1133">Transmembrane helix</keyword>
<keyword evidence="4" id="KW-0808">Transferase</keyword>
<dbReference type="GO" id="GO:0005886">
    <property type="term" value="C:plasma membrane"/>
    <property type="evidence" value="ECO:0007669"/>
    <property type="project" value="UniProtKB-SubCell"/>
</dbReference>
<dbReference type="STRING" id="211460.YH63_07325"/>
<dbReference type="PANTHER" id="PTHR33908">
    <property type="entry name" value="MANNOSYLTRANSFERASE YKCB-RELATED"/>
    <property type="match status" value="1"/>
</dbReference>
<feature type="transmembrane region" description="Helical" evidence="8">
    <location>
        <begin position="316"/>
        <end position="333"/>
    </location>
</feature>
<dbReference type="GO" id="GO:0009103">
    <property type="term" value="P:lipopolysaccharide biosynthetic process"/>
    <property type="evidence" value="ECO:0007669"/>
    <property type="project" value="UniProtKB-ARBA"/>
</dbReference>
<keyword evidence="7 8" id="KW-0472">Membrane</keyword>
<evidence type="ECO:0000313" key="11">
    <source>
        <dbReference type="Proteomes" id="UP000034832"/>
    </source>
</evidence>
<dbReference type="Pfam" id="PF13231">
    <property type="entry name" value="PMT_2"/>
    <property type="match status" value="1"/>
</dbReference>
<evidence type="ECO:0000313" key="10">
    <source>
        <dbReference type="EMBL" id="TKT73976.1"/>
    </source>
</evidence>
<evidence type="ECO:0000256" key="7">
    <source>
        <dbReference type="ARBA" id="ARBA00023136"/>
    </source>
</evidence>